<proteinExistence type="predicted"/>
<organism evidence="2 3">
    <name type="scientific">Gryllus longicercus</name>
    <dbReference type="NCBI Taxonomy" id="2509291"/>
    <lineage>
        <taxon>Eukaryota</taxon>
        <taxon>Metazoa</taxon>
        <taxon>Ecdysozoa</taxon>
        <taxon>Arthropoda</taxon>
        <taxon>Hexapoda</taxon>
        <taxon>Insecta</taxon>
        <taxon>Pterygota</taxon>
        <taxon>Neoptera</taxon>
        <taxon>Polyneoptera</taxon>
        <taxon>Orthoptera</taxon>
        <taxon>Ensifera</taxon>
        <taxon>Gryllidea</taxon>
        <taxon>Grylloidea</taxon>
        <taxon>Gryllidae</taxon>
        <taxon>Gryllinae</taxon>
        <taxon>Gryllus</taxon>
    </lineage>
</organism>
<evidence type="ECO:0000256" key="1">
    <source>
        <dbReference type="SAM" id="Phobius"/>
    </source>
</evidence>
<evidence type="ECO:0000313" key="3">
    <source>
        <dbReference type="Proteomes" id="UP001378592"/>
    </source>
</evidence>
<protein>
    <submittedName>
        <fullName evidence="2">Uncharacterized protein</fullName>
    </submittedName>
</protein>
<evidence type="ECO:0000313" key="2">
    <source>
        <dbReference type="EMBL" id="KAK7873899.1"/>
    </source>
</evidence>
<dbReference type="AlphaFoldDB" id="A0AAN9ZJ00"/>
<name>A0AAN9ZJ00_9ORTH</name>
<dbReference type="EMBL" id="JAZDUA010000008">
    <property type="protein sequence ID" value="KAK7873899.1"/>
    <property type="molecule type" value="Genomic_DNA"/>
</dbReference>
<dbReference type="Proteomes" id="UP001378592">
    <property type="component" value="Unassembled WGS sequence"/>
</dbReference>
<feature type="transmembrane region" description="Helical" evidence="1">
    <location>
        <begin position="14"/>
        <end position="36"/>
    </location>
</feature>
<keyword evidence="3" id="KW-1185">Reference proteome</keyword>
<gene>
    <name evidence="2" type="ORF">R5R35_005751</name>
</gene>
<reference evidence="2 3" key="1">
    <citation type="submission" date="2024-03" db="EMBL/GenBank/DDBJ databases">
        <title>The genome assembly and annotation of the cricket Gryllus longicercus Weissman &amp; Gray.</title>
        <authorList>
            <person name="Szrajer S."/>
            <person name="Gray D."/>
            <person name="Ylla G."/>
        </authorList>
    </citation>
    <scope>NUCLEOTIDE SEQUENCE [LARGE SCALE GENOMIC DNA]</scope>
    <source>
        <strain evidence="2">DAG 2021-001</strain>
        <tissue evidence="2">Whole body minus gut</tissue>
    </source>
</reference>
<sequence>MASDDAREPEASPVARGLVVLTLLAIWVALLSNLMWSSVDSTMFEPVCPPVKIYGPCGENCGAGCRPPLICCSTGCGRACKLPVYKKCPLPELPPHPWYYK</sequence>
<keyword evidence="1" id="KW-1133">Transmembrane helix</keyword>
<keyword evidence="1" id="KW-0472">Membrane</keyword>
<keyword evidence="1" id="KW-0812">Transmembrane</keyword>
<comment type="caution">
    <text evidence="2">The sequence shown here is derived from an EMBL/GenBank/DDBJ whole genome shotgun (WGS) entry which is preliminary data.</text>
</comment>
<accession>A0AAN9ZJ00</accession>